<dbReference type="RefSeq" id="WP_051428604.1">
    <property type="nucleotide sequence ID" value="NZ_CP005753.1"/>
</dbReference>
<evidence type="ECO:0000256" key="6">
    <source>
        <dbReference type="ARBA" id="ARBA00023237"/>
    </source>
</evidence>
<dbReference type="InterPro" id="IPR000680">
    <property type="entry name" value="Borrelia_lipo"/>
</dbReference>
<evidence type="ECO:0000256" key="7">
    <source>
        <dbReference type="ARBA" id="ARBA00023288"/>
    </source>
</evidence>
<evidence type="ECO:0000256" key="4">
    <source>
        <dbReference type="ARBA" id="ARBA00023136"/>
    </source>
</evidence>
<feature type="chain" id="PRO_5016485867" description="Variable large protein" evidence="8">
    <location>
        <begin position="25"/>
        <end position="116"/>
    </location>
</feature>
<dbReference type="SUPFAM" id="SSF74748">
    <property type="entry name" value="Variable surface antigen VlsE"/>
    <property type="match status" value="1"/>
</dbReference>
<keyword evidence="5 8" id="KW-0564">Palmitate</keyword>
<comment type="function">
    <text evidence="1 8">The Vlp and Vsp proteins are antigenically distinct proteins, only one vlp or vsp gene is transcriptionally active at any one time. Switching between these genes is a mechanism of host immune response evasion.</text>
</comment>
<gene>
    <name evidence="9" type="ORF">BCO_0900085</name>
</gene>
<comment type="subcellular location">
    <subcellularLocation>
        <location evidence="2 8">Cell outer membrane</location>
        <topology evidence="2 8">Lipid-anchor</topology>
    </subcellularLocation>
</comment>
<organism evidence="9">
    <name type="scientific">Borrelia coriaceae ATCC 43381</name>
    <dbReference type="NCBI Taxonomy" id="1408429"/>
    <lineage>
        <taxon>Bacteria</taxon>
        <taxon>Pseudomonadati</taxon>
        <taxon>Spirochaetota</taxon>
        <taxon>Spirochaetia</taxon>
        <taxon>Spirochaetales</taxon>
        <taxon>Borreliaceae</taxon>
        <taxon>Borrelia</taxon>
    </lineage>
</organism>
<proteinExistence type="predicted"/>
<keyword evidence="7 8" id="KW-0449">Lipoprotein</keyword>
<evidence type="ECO:0000256" key="1">
    <source>
        <dbReference type="ARBA" id="ARBA00003932"/>
    </source>
</evidence>
<keyword evidence="9" id="KW-0614">Plasmid</keyword>
<evidence type="ECO:0000256" key="3">
    <source>
        <dbReference type="ARBA" id="ARBA00022729"/>
    </source>
</evidence>
<dbReference type="GO" id="GO:0009279">
    <property type="term" value="C:cell outer membrane"/>
    <property type="evidence" value="ECO:0007669"/>
    <property type="project" value="UniProtKB-SubCell"/>
</dbReference>
<evidence type="ECO:0000256" key="8">
    <source>
        <dbReference type="RuleBase" id="RU363105"/>
    </source>
</evidence>
<evidence type="ECO:0000256" key="2">
    <source>
        <dbReference type="ARBA" id="ARBA00004459"/>
    </source>
</evidence>
<protein>
    <recommendedName>
        <fullName evidence="8">Variable large protein</fullName>
    </recommendedName>
</protein>
<accession>W5SW75</accession>
<feature type="signal peptide" evidence="8">
    <location>
        <begin position="1"/>
        <end position="24"/>
    </location>
</feature>
<dbReference type="AlphaFoldDB" id="W5SW75"/>
<keyword evidence="4 8" id="KW-0472">Membrane</keyword>
<dbReference type="OrthoDB" id="351316at2"/>
<sequence length="116" mass="12332">MKINIKSISIKSICATLFISLFLACNSSGESEIVSEADRQAAESLKLGETAKSLFSSFIDLITNSLGISVTSSTQKSDVSNKFKELASSIDKAISQVQEAASKAGINIEKILQLEA</sequence>
<keyword evidence="3 8" id="KW-0732">Signal</keyword>
<dbReference type="HOGENOM" id="CLU_054711_6_0_12"/>
<dbReference type="Pfam" id="PF00921">
    <property type="entry name" value="Lipoprotein_2"/>
    <property type="match status" value="1"/>
</dbReference>
<reference evidence="9" key="1">
    <citation type="submission" date="2013-04" db="EMBL/GenBank/DDBJ databases">
        <title>Comparative Genomics of Relapsing Fever Spirochetes.</title>
        <authorList>
            <person name="Schwan T.G."/>
            <person name="Raffel S.J."/>
            <person name="Porcella S.F."/>
            <person name="Martens C.A."/>
            <person name="Bruno D.P."/>
            <person name="Ricklefs S.M."/>
            <person name="Barbian K.B."/>
        </authorList>
    </citation>
    <scope>NUCLEOTIDE SEQUENCE</scope>
    <source>
        <strain evidence="9">Co53</strain>
        <plasmid evidence="9">unnamed</plasmid>
    </source>
</reference>
<dbReference type="EMBL" id="CP005753">
    <property type="protein sequence ID" value="AHH11439.1"/>
    <property type="molecule type" value="Genomic_DNA"/>
</dbReference>
<dbReference type="PROSITE" id="PS51257">
    <property type="entry name" value="PROKAR_LIPOPROTEIN"/>
    <property type="match status" value="1"/>
</dbReference>
<geneLocation type="plasmid" evidence="9">
    <name>unnamed</name>
</geneLocation>
<name>W5SW75_9SPIR</name>
<evidence type="ECO:0000313" key="9">
    <source>
        <dbReference type="EMBL" id="AHH11439.1"/>
    </source>
</evidence>
<evidence type="ECO:0000256" key="5">
    <source>
        <dbReference type="ARBA" id="ARBA00023139"/>
    </source>
</evidence>
<keyword evidence="6 8" id="KW-0998">Cell outer membrane</keyword>